<evidence type="ECO:0000256" key="2">
    <source>
        <dbReference type="SAM" id="Phobius"/>
    </source>
</evidence>
<feature type="region of interest" description="Disordered" evidence="1">
    <location>
        <begin position="131"/>
        <end position="162"/>
    </location>
</feature>
<dbReference type="AlphaFoldDB" id="A0A371HPJ7"/>
<dbReference type="InterPro" id="IPR036259">
    <property type="entry name" value="MFS_trans_sf"/>
</dbReference>
<feature type="non-terminal residue" evidence="3">
    <location>
        <position position="313"/>
    </location>
</feature>
<keyword evidence="2" id="KW-0812">Transmembrane</keyword>
<accession>A0A371HPJ7</accession>
<feature type="compositionally biased region" description="Polar residues" evidence="1">
    <location>
        <begin position="144"/>
        <end position="154"/>
    </location>
</feature>
<name>A0A371HPJ7_MUCPR</name>
<keyword evidence="2" id="KW-1133">Transmembrane helix</keyword>
<sequence>MVCAVICSFIAWYIEVRSSTKALVPQFSLLGMTQGFVKGGLTEFIPRPRSEFDVGSFSELAIGSGKLLIIPIVFSSWIEDTVDASHLDRFYLMLGILNAVFLLSFLYYSITYAYKEEYPQDEKVTVEHTLEHGHQPDPEYSPALGNNSETQQVEQVREKRKGCSTSSLIKKLQMALSLPKSWQVEVRRLSQEANRSVALVPQFILLGMAEGLVDGGFMNLFYGHVAKSMWDFADSFSELVTGTGKLLVTPFILIFSSWFNGYYDTSHLDSYFLMLGIVNAAFLLVFAYYSIRYAYKEVCPEDEKVTMEQILEH</sequence>
<evidence type="ECO:0000313" key="3">
    <source>
        <dbReference type="EMBL" id="RDY04710.1"/>
    </source>
</evidence>
<feature type="transmembrane region" description="Helical" evidence="2">
    <location>
        <begin position="271"/>
        <end position="291"/>
    </location>
</feature>
<dbReference type="EMBL" id="QJKJ01002029">
    <property type="protein sequence ID" value="RDY04710.1"/>
    <property type="molecule type" value="Genomic_DNA"/>
</dbReference>
<feature type="transmembrane region" description="Helical" evidence="2">
    <location>
        <begin position="90"/>
        <end position="110"/>
    </location>
</feature>
<evidence type="ECO:0000256" key="1">
    <source>
        <dbReference type="SAM" id="MobiDB-lite"/>
    </source>
</evidence>
<organism evidence="3 4">
    <name type="scientific">Mucuna pruriens</name>
    <name type="common">Velvet bean</name>
    <name type="synonym">Dolichos pruriens</name>
    <dbReference type="NCBI Taxonomy" id="157652"/>
    <lineage>
        <taxon>Eukaryota</taxon>
        <taxon>Viridiplantae</taxon>
        <taxon>Streptophyta</taxon>
        <taxon>Embryophyta</taxon>
        <taxon>Tracheophyta</taxon>
        <taxon>Spermatophyta</taxon>
        <taxon>Magnoliopsida</taxon>
        <taxon>eudicotyledons</taxon>
        <taxon>Gunneridae</taxon>
        <taxon>Pentapetalae</taxon>
        <taxon>rosids</taxon>
        <taxon>fabids</taxon>
        <taxon>Fabales</taxon>
        <taxon>Fabaceae</taxon>
        <taxon>Papilionoideae</taxon>
        <taxon>50 kb inversion clade</taxon>
        <taxon>NPAAA clade</taxon>
        <taxon>indigoferoid/millettioid clade</taxon>
        <taxon>Phaseoleae</taxon>
        <taxon>Mucuna</taxon>
    </lineage>
</organism>
<protein>
    <submittedName>
        <fullName evidence="3">Protein NRT1/ PTR FAMILY 5.7</fullName>
    </submittedName>
</protein>
<keyword evidence="2" id="KW-0472">Membrane</keyword>
<reference evidence="3" key="1">
    <citation type="submission" date="2018-05" db="EMBL/GenBank/DDBJ databases">
        <title>Draft genome of Mucuna pruriens seed.</title>
        <authorList>
            <person name="Nnadi N.E."/>
            <person name="Vos R."/>
            <person name="Hasami M.H."/>
            <person name="Devisetty U.K."/>
            <person name="Aguiy J.C."/>
        </authorList>
    </citation>
    <scope>NUCLEOTIDE SEQUENCE [LARGE SCALE GENOMIC DNA]</scope>
    <source>
        <strain evidence="3">JCA_2017</strain>
    </source>
</reference>
<proteinExistence type="predicted"/>
<gene>
    <name evidence="3" type="primary">NPF5.7</name>
    <name evidence="3" type="ORF">CR513_11546</name>
</gene>
<dbReference type="Proteomes" id="UP000257109">
    <property type="component" value="Unassembled WGS sequence"/>
</dbReference>
<feature type="transmembrane region" description="Helical" evidence="2">
    <location>
        <begin position="197"/>
        <end position="222"/>
    </location>
</feature>
<keyword evidence="4" id="KW-1185">Reference proteome</keyword>
<feature type="transmembrane region" description="Helical" evidence="2">
    <location>
        <begin position="242"/>
        <end position="259"/>
    </location>
</feature>
<comment type="caution">
    <text evidence="3">The sequence shown here is derived from an EMBL/GenBank/DDBJ whole genome shotgun (WGS) entry which is preliminary data.</text>
</comment>
<dbReference type="Gene3D" id="1.20.1250.20">
    <property type="entry name" value="MFS general substrate transporter like domains"/>
    <property type="match status" value="2"/>
</dbReference>
<evidence type="ECO:0000313" key="4">
    <source>
        <dbReference type="Proteomes" id="UP000257109"/>
    </source>
</evidence>
<feature type="non-terminal residue" evidence="3">
    <location>
        <position position="1"/>
    </location>
</feature>
<dbReference type="PANTHER" id="PTHR11654">
    <property type="entry name" value="OLIGOPEPTIDE TRANSPORTER-RELATED"/>
    <property type="match status" value="1"/>
</dbReference>
<dbReference type="OrthoDB" id="1181826at2759"/>